<dbReference type="AlphaFoldDB" id="A0A6G0Z4A6"/>
<name>A0A6G0Z4A6_APHCR</name>
<dbReference type="EMBL" id="VUJU01001396">
    <property type="protein sequence ID" value="KAF0765455.1"/>
    <property type="molecule type" value="Genomic_DNA"/>
</dbReference>
<protein>
    <submittedName>
        <fullName evidence="2">Uncharacterized protein</fullName>
    </submittedName>
</protein>
<reference evidence="2 3" key="1">
    <citation type="submission" date="2019-08" db="EMBL/GenBank/DDBJ databases">
        <title>Whole genome of Aphis craccivora.</title>
        <authorList>
            <person name="Voronova N.V."/>
            <person name="Shulinski R.S."/>
            <person name="Bandarenka Y.V."/>
            <person name="Zhorov D.G."/>
            <person name="Warner D."/>
        </authorList>
    </citation>
    <scope>NUCLEOTIDE SEQUENCE [LARGE SCALE GENOMIC DNA]</scope>
    <source>
        <strain evidence="2">180601</strain>
        <tissue evidence="2">Whole Body</tissue>
    </source>
</reference>
<dbReference type="Proteomes" id="UP000478052">
    <property type="component" value="Unassembled WGS sequence"/>
</dbReference>
<organism evidence="2 3">
    <name type="scientific">Aphis craccivora</name>
    <name type="common">Cowpea aphid</name>
    <dbReference type="NCBI Taxonomy" id="307492"/>
    <lineage>
        <taxon>Eukaryota</taxon>
        <taxon>Metazoa</taxon>
        <taxon>Ecdysozoa</taxon>
        <taxon>Arthropoda</taxon>
        <taxon>Hexapoda</taxon>
        <taxon>Insecta</taxon>
        <taxon>Pterygota</taxon>
        <taxon>Neoptera</taxon>
        <taxon>Paraneoptera</taxon>
        <taxon>Hemiptera</taxon>
        <taxon>Sternorrhyncha</taxon>
        <taxon>Aphidomorpha</taxon>
        <taxon>Aphidoidea</taxon>
        <taxon>Aphididae</taxon>
        <taxon>Aphidini</taxon>
        <taxon>Aphis</taxon>
        <taxon>Aphis</taxon>
    </lineage>
</organism>
<accession>A0A6G0Z4A6</accession>
<evidence type="ECO:0000256" key="1">
    <source>
        <dbReference type="SAM" id="MobiDB-lite"/>
    </source>
</evidence>
<evidence type="ECO:0000313" key="2">
    <source>
        <dbReference type="EMBL" id="KAF0765455.1"/>
    </source>
</evidence>
<evidence type="ECO:0000313" key="3">
    <source>
        <dbReference type="Proteomes" id="UP000478052"/>
    </source>
</evidence>
<comment type="caution">
    <text evidence="2">The sequence shown here is derived from an EMBL/GenBank/DDBJ whole genome shotgun (WGS) entry which is preliminary data.</text>
</comment>
<proteinExistence type="predicted"/>
<gene>
    <name evidence="2" type="ORF">FWK35_00012294</name>
</gene>
<keyword evidence="3" id="KW-1185">Reference proteome</keyword>
<sequence length="31" mass="3263">MTTEPTDASDDYCGGDPVTPPARGPDLERAQ</sequence>
<feature type="region of interest" description="Disordered" evidence="1">
    <location>
        <begin position="1"/>
        <end position="31"/>
    </location>
</feature>